<reference evidence="1 2" key="1">
    <citation type="submission" date="2023-10" db="EMBL/GenBank/DDBJ databases">
        <title>Fecal carriage and genetic characteristics of carbapenem-resistant Enterobacterales among healthy adults from four provinces of China.</title>
        <authorList>
            <person name="Li Y."/>
            <person name="Zhang R."/>
        </authorList>
    </citation>
    <scope>NUCLEOTIDE SEQUENCE [LARGE SCALE GENOMIC DNA]</scope>
    <source>
        <strain evidence="1 2">HN-157</strain>
    </source>
</reference>
<organism evidence="1 2">
    <name type="scientific">Klebsiella pasteurii</name>
    <dbReference type="NCBI Taxonomy" id="2587529"/>
    <lineage>
        <taxon>Bacteria</taxon>
        <taxon>Pseudomonadati</taxon>
        <taxon>Pseudomonadota</taxon>
        <taxon>Gammaproteobacteria</taxon>
        <taxon>Enterobacterales</taxon>
        <taxon>Enterobacteriaceae</taxon>
        <taxon>Klebsiella/Raoultella group</taxon>
        <taxon>Klebsiella</taxon>
    </lineage>
</organism>
<protein>
    <submittedName>
        <fullName evidence="1">Uncharacterized protein</fullName>
    </submittedName>
</protein>
<dbReference type="Proteomes" id="UP001287436">
    <property type="component" value="Unassembled WGS sequence"/>
</dbReference>
<dbReference type="AlphaFoldDB" id="A0ABD5HCI0"/>
<dbReference type="EMBL" id="JAWPBP010000002">
    <property type="protein sequence ID" value="MDW2715060.1"/>
    <property type="molecule type" value="Genomic_DNA"/>
</dbReference>
<evidence type="ECO:0000313" key="2">
    <source>
        <dbReference type="Proteomes" id="UP001287436"/>
    </source>
</evidence>
<gene>
    <name evidence="1" type="ORF">RYZ49_04385</name>
</gene>
<dbReference type="RefSeq" id="WP_318086834.1">
    <property type="nucleotide sequence ID" value="NZ_CP143095.1"/>
</dbReference>
<dbReference type="InterPro" id="IPR045681">
    <property type="entry name" value="DUF6201"/>
</dbReference>
<name>A0ABD5HCI0_9ENTR</name>
<proteinExistence type="predicted"/>
<evidence type="ECO:0000313" key="1">
    <source>
        <dbReference type="EMBL" id="MDW2715060.1"/>
    </source>
</evidence>
<sequence>MNSPDNEYKVIVYHGGIISPMSLYKYLKDEDYFFIIYNASGEVVFKPSPYYGTSNMGAYDGIEFQYGDSHSLLYPGPEGYESYELTK</sequence>
<accession>A0ABD5HCI0</accession>
<comment type="caution">
    <text evidence="1">The sequence shown here is derived from an EMBL/GenBank/DDBJ whole genome shotgun (WGS) entry which is preliminary data.</text>
</comment>
<dbReference type="Pfam" id="PF19703">
    <property type="entry name" value="DUF6201"/>
    <property type="match status" value="1"/>
</dbReference>